<dbReference type="Proteomes" id="UP000242592">
    <property type="component" value="Unassembled WGS sequence"/>
</dbReference>
<dbReference type="STRING" id="1123380.SAMN02745199_1591"/>
<gene>
    <name evidence="1" type="ORF">SAMN02745199_1591</name>
</gene>
<evidence type="ECO:0000313" key="1">
    <source>
        <dbReference type="EMBL" id="SHH56841.1"/>
    </source>
</evidence>
<protein>
    <submittedName>
        <fullName evidence="1">Uncharacterized protein</fullName>
    </submittedName>
</protein>
<reference evidence="2" key="1">
    <citation type="submission" date="2016-11" db="EMBL/GenBank/DDBJ databases">
        <authorList>
            <person name="Varghese N."/>
            <person name="Submissions S."/>
        </authorList>
    </citation>
    <scope>NUCLEOTIDE SEQUENCE [LARGE SCALE GENOMIC DNA]</scope>
    <source>
        <strain evidence="2">DSM 15807</strain>
    </source>
</reference>
<organism evidence="1 2">
    <name type="scientific">Thermosipho atlanticus DSM 15807</name>
    <dbReference type="NCBI Taxonomy" id="1123380"/>
    <lineage>
        <taxon>Bacteria</taxon>
        <taxon>Thermotogati</taxon>
        <taxon>Thermotogota</taxon>
        <taxon>Thermotogae</taxon>
        <taxon>Thermotogales</taxon>
        <taxon>Fervidobacteriaceae</taxon>
        <taxon>Thermosipho</taxon>
    </lineage>
</organism>
<dbReference type="RefSeq" id="WP_073073914.1">
    <property type="nucleotide sequence ID" value="NZ_FQXN01000007.1"/>
</dbReference>
<proteinExistence type="predicted"/>
<evidence type="ECO:0000313" key="2">
    <source>
        <dbReference type="Proteomes" id="UP000242592"/>
    </source>
</evidence>
<dbReference type="OrthoDB" id="39995at2"/>
<dbReference type="AlphaFoldDB" id="A0A1M5U1V9"/>
<sequence>MKVKSTLLFLLIIVSISFAYISPSFSLKLTYTADFTNNFPELVPSYYISTNFWINTSILGSNFSGTFSIGGSSLDSAELNFSKNKFGFNVYKNRVFGNTDDNLGLYKFDIGSDGIMVKYSNFYLFLYNSLNLNYLKYEGYNKKIVFGSRDNRTDFLFQISFPTFVNISLETIYTNYENLSFEKGVYQIGITDRNWNWGLKYTYVGSEVSLPEYTNINIFNKHLINLWYNFQNVSVWTNIKSDENGLNFQDLSEIGFNMNFSNFSASFSKIGFNDFGLTPEQWGKFNFTINSSFKLFGFNGKVSYSFGNPAHNTIGTLGEVYYLELSKTFGNLSIFSKFQRIVGVYEIRNTLYAELKLTGFSNGEVKLSIGNGDFYNVNTFKEIVSLEFNTWW</sequence>
<accession>A0A1M5U1V9</accession>
<dbReference type="EMBL" id="FQXN01000007">
    <property type="protein sequence ID" value="SHH56841.1"/>
    <property type="molecule type" value="Genomic_DNA"/>
</dbReference>
<keyword evidence="2" id="KW-1185">Reference proteome</keyword>
<name>A0A1M5U1V9_9BACT</name>